<dbReference type="EnsemblMetazoa" id="ADIR005926-RA">
    <property type="protein sequence ID" value="ADIR005926-PA"/>
    <property type="gene ID" value="ADIR005926"/>
</dbReference>
<sequence>MRPFTVKVSYDFLWTLHQTQRLEREMAAPDFVTMTVPLLLFYGPIATCIITGTCSSGSALCPGSQLRCRTRTGRLAGGLRRLGQGVNDAKPRCFRSVRKNPATYDCRTPAYTKTGPFKCSCTTACFVPVQISVVPLPSSPNVDIPNTSFTNTPTALNTQQGRLFIWLFTLCRYSNKSTHYAFRFSAQLAKFLRLLRTKRRTWADADDTHTYTQTHIRQLSTHRADE</sequence>
<protein>
    <submittedName>
        <fullName evidence="1">Uncharacterized protein</fullName>
    </submittedName>
</protein>
<dbReference type="VEuPathDB" id="VectorBase:ADIR005926"/>
<proteinExistence type="predicted"/>
<reference evidence="1" key="2">
    <citation type="submission" date="2020-05" db="UniProtKB">
        <authorList>
            <consortium name="EnsemblMetazoa"/>
        </authorList>
    </citation>
    <scope>IDENTIFICATION</scope>
    <source>
        <strain evidence="1">WRAIR2</strain>
    </source>
</reference>
<name>A0A182NE62_9DIPT</name>
<dbReference type="Proteomes" id="UP000075884">
    <property type="component" value="Unassembled WGS sequence"/>
</dbReference>
<keyword evidence="2" id="KW-1185">Reference proteome</keyword>
<reference evidence="2" key="1">
    <citation type="submission" date="2013-03" db="EMBL/GenBank/DDBJ databases">
        <title>The Genome Sequence of Anopheles dirus WRAIR2.</title>
        <authorList>
            <consortium name="The Broad Institute Genomics Platform"/>
            <person name="Neafsey D.E."/>
            <person name="Walton C."/>
            <person name="Walker B."/>
            <person name="Young S.K."/>
            <person name="Zeng Q."/>
            <person name="Gargeya S."/>
            <person name="Fitzgerald M."/>
            <person name="Haas B."/>
            <person name="Abouelleil A."/>
            <person name="Allen A.W."/>
            <person name="Alvarado L."/>
            <person name="Arachchi H.M."/>
            <person name="Berlin A.M."/>
            <person name="Chapman S.B."/>
            <person name="Gainer-Dewar J."/>
            <person name="Goldberg J."/>
            <person name="Griggs A."/>
            <person name="Gujja S."/>
            <person name="Hansen M."/>
            <person name="Howarth C."/>
            <person name="Imamovic A."/>
            <person name="Ireland A."/>
            <person name="Larimer J."/>
            <person name="McCowan C."/>
            <person name="Murphy C."/>
            <person name="Pearson M."/>
            <person name="Poon T.W."/>
            <person name="Priest M."/>
            <person name="Roberts A."/>
            <person name="Saif S."/>
            <person name="Shea T."/>
            <person name="Sisk P."/>
            <person name="Sykes S."/>
            <person name="Wortman J."/>
            <person name="Nusbaum C."/>
            <person name="Birren B."/>
        </authorList>
    </citation>
    <scope>NUCLEOTIDE SEQUENCE [LARGE SCALE GENOMIC DNA]</scope>
    <source>
        <strain evidence="2">WRAIR2</strain>
    </source>
</reference>
<organism evidence="1 2">
    <name type="scientific">Anopheles dirus</name>
    <dbReference type="NCBI Taxonomy" id="7168"/>
    <lineage>
        <taxon>Eukaryota</taxon>
        <taxon>Metazoa</taxon>
        <taxon>Ecdysozoa</taxon>
        <taxon>Arthropoda</taxon>
        <taxon>Hexapoda</taxon>
        <taxon>Insecta</taxon>
        <taxon>Pterygota</taxon>
        <taxon>Neoptera</taxon>
        <taxon>Endopterygota</taxon>
        <taxon>Diptera</taxon>
        <taxon>Nematocera</taxon>
        <taxon>Culicoidea</taxon>
        <taxon>Culicidae</taxon>
        <taxon>Anophelinae</taxon>
        <taxon>Anopheles</taxon>
    </lineage>
</organism>
<evidence type="ECO:0000313" key="1">
    <source>
        <dbReference type="EnsemblMetazoa" id="ADIR005926-PA"/>
    </source>
</evidence>
<accession>A0A182NE62</accession>
<evidence type="ECO:0000313" key="2">
    <source>
        <dbReference type="Proteomes" id="UP000075884"/>
    </source>
</evidence>
<dbReference type="AlphaFoldDB" id="A0A182NE62"/>